<dbReference type="AlphaFoldDB" id="A0A1K1MTS7"/>
<feature type="binding site" evidence="3">
    <location>
        <begin position="189"/>
        <end position="190"/>
    </location>
    <ligand>
        <name>substrate</name>
    </ligand>
</feature>
<sequence>MSAIHFYKYQGTGNDFVIMDNRGGQYDSLTEEQVHFLCDRRFGIGADGLMLLNNYEGYDFGMKYYNADGRESSMCGNGGRCLVAFARKMGLNSEVLRFMAIDGPHEATMKGTDWVNLKMQDVKGVEIGNLYFYLNTGSPHFVKFVDDVKALDVFEEGRQIRYNDRFKAVGTNVNFVQPTDNGIFVRTYERGVEDETYSCGTGVTAAALMTSGTEEKTYTVPVQTLGGGLEVRFTKTGEREYEDIWLCGPATLVFEGEIPTPAK</sequence>
<reference evidence="5 7" key="1">
    <citation type="submission" date="2016-11" db="EMBL/GenBank/DDBJ databases">
        <authorList>
            <person name="Jaros S."/>
            <person name="Januszkiewicz K."/>
            <person name="Wedrychowicz H."/>
        </authorList>
    </citation>
    <scope>NUCLEOTIDE SEQUENCE [LARGE SCALE GENOMIC DNA]</scope>
    <source>
        <strain evidence="5 7">DSM 784</strain>
    </source>
</reference>
<evidence type="ECO:0000313" key="5">
    <source>
        <dbReference type="EMBL" id="SFW26588.1"/>
    </source>
</evidence>
<feature type="site" description="Could be important to modulate the pK values of the two catalytic cysteine residues" evidence="3">
    <location>
        <position position="140"/>
    </location>
</feature>
<dbReference type="Pfam" id="PF01678">
    <property type="entry name" value="DAP_epimerase"/>
    <property type="match status" value="2"/>
</dbReference>
<feature type="binding site" evidence="3">
    <location>
        <position position="66"/>
    </location>
    <ligand>
        <name>substrate</name>
    </ligand>
</feature>
<feature type="binding site" evidence="3">
    <location>
        <begin position="76"/>
        <end position="77"/>
    </location>
    <ligand>
        <name>substrate</name>
    </ligand>
</feature>
<reference evidence="6 8" key="2">
    <citation type="submission" date="2023-11" db="EMBL/GenBank/DDBJ databases">
        <title>MicrobeMod: A computational toolkit for identifying prokaryotic methylation and restriction-modification with nanopore sequencing.</title>
        <authorList>
            <person name="Crits-Christoph A."/>
            <person name="Kang S.C."/>
            <person name="Lee H."/>
            <person name="Ostrov N."/>
        </authorList>
    </citation>
    <scope>NUCLEOTIDE SEQUENCE [LARGE SCALE GENOMIC DNA]</scope>
    <source>
        <strain evidence="6 8">ATCC 23090</strain>
    </source>
</reference>
<dbReference type="GO" id="GO:0005829">
    <property type="term" value="C:cytosol"/>
    <property type="evidence" value="ECO:0007669"/>
    <property type="project" value="TreeGrafter"/>
</dbReference>
<dbReference type="Proteomes" id="UP001326715">
    <property type="component" value="Chromosome"/>
</dbReference>
<dbReference type="EMBL" id="FPIZ01000002">
    <property type="protein sequence ID" value="SFW26588.1"/>
    <property type="molecule type" value="Genomic_DNA"/>
</dbReference>
<evidence type="ECO:0000256" key="1">
    <source>
        <dbReference type="ARBA" id="ARBA00010219"/>
    </source>
</evidence>
<evidence type="ECO:0000313" key="8">
    <source>
        <dbReference type="Proteomes" id="UP001326715"/>
    </source>
</evidence>
<feature type="active site" description="Proton acceptor" evidence="3">
    <location>
        <position position="199"/>
    </location>
</feature>
<dbReference type="Proteomes" id="UP000183788">
    <property type="component" value="Unassembled WGS sequence"/>
</dbReference>
<keyword evidence="3" id="KW-0028">Amino-acid biosynthesis</keyword>
<feature type="binding site" evidence="3">
    <location>
        <position position="172"/>
    </location>
    <ligand>
        <name>substrate</name>
    </ligand>
</feature>
<dbReference type="Gene3D" id="3.10.310.10">
    <property type="entry name" value="Diaminopimelate Epimerase, Chain A, domain 1"/>
    <property type="match status" value="2"/>
</dbReference>
<dbReference type="EC" id="5.1.1.7" evidence="3 4"/>
<comment type="pathway">
    <text evidence="3">Amino-acid biosynthesis; L-lysine biosynthesis via DAP pathway; DL-2,6-diaminopimelate from LL-2,6-diaminopimelate: step 1/1.</text>
</comment>
<name>A0A1K1MTS7_9BACT</name>
<keyword evidence="8" id="KW-1185">Reference proteome</keyword>
<feature type="active site" description="Proton donor" evidence="3">
    <location>
        <position position="75"/>
    </location>
</feature>
<evidence type="ECO:0000256" key="2">
    <source>
        <dbReference type="ARBA" id="ARBA00023235"/>
    </source>
</evidence>
<organism evidence="5 7">
    <name type="scientific">Chitinophaga sancti</name>
    <dbReference type="NCBI Taxonomy" id="1004"/>
    <lineage>
        <taxon>Bacteria</taxon>
        <taxon>Pseudomonadati</taxon>
        <taxon>Bacteroidota</taxon>
        <taxon>Chitinophagia</taxon>
        <taxon>Chitinophagales</taxon>
        <taxon>Chitinophagaceae</taxon>
        <taxon>Chitinophaga</taxon>
    </lineage>
</organism>
<comment type="function">
    <text evidence="3">Catalyzes the stereoinversion of LL-2,6-diaminopimelate (L,L-DAP) to meso-diaminopimelate (meso-DAP), a precursor of L-lysine and an essential component of the bacterial peptidoglycan.</text>
</comment>
<protein>
    <recommendedName>
        <fullName evidence="3 4">Diaminopimelate epimerase</fullName>
        <shortName evidence="3">DAP epimerase</shortName>
        <ecNumber evidence="3 4">5.1.1.7</ecNumber>
    </recommendedName>
    <alternativeName>
        <fullName evidence="3">PLP-independent amino acid racemase</fullName>
    </alternativeName>
</protein>
<comment type="similarity">
    <text evidence="1 3">Belongs to the diaminopimelate epimerase family.</text>
</comment>
<evidence type="ECO:0000313" key="6">
    <source>
        <dbReference type="EMBL" id="WQG91390.1"/>
    </source>
</evidence>
<dbReference type="EMBL" id="CP140154">
    <property type="protein sequence ID" value="WQG91390.1"/>
    <property type="molecule type" value="Genomic_DNA"/>
</dbReference>
<gene>
    <name evidence="3 6" type="primary">dapF</name>
    <name evidence="5" type="ORF">SAMN05661012_00886</name>
    <name evidence="6" type="ORF">SR876_07755</name>
</gene>
<dbReference type="NCBIfam" id="TIGR00652">
    <property type="entry name" value="DapF"/>
    <property type="match status" value="1"/>
</dbReference>
<evidence type="ECO:0000256" key="4">
    <source>
        <dbReference type="NCBIfam" id="TIGR00652"/>
    </source>
</evidence>
<keyword evidence="3" id="KW-0963">Cytoplasm</keyword>
<keyword evidence="2 3" id="KW-0413">Isomerase</keyword>
<dbReference type="HAMAP" id="MF_00197">
    <property type="entry name" value="DAP_epimerase"/>
    <property type="match status" value="1"/>
</dbReference>
<dbReference type="RefSeq" id="WP_072357381.1">
    <property type="nucleotide sequence ID" value="NZ_CP139972.1"/>
</dbReference>
<dbReference type="SUPFAM" id="SSF54506">
    <property type="entry name" value="Diaminopimelate epimerase-like"/>
    <property type="match status" value="2"/>
</dbReference>
<dbReference type="GO" id="GO:0008837">
    <property type="term" value="F:diaminopimelate epimerase activity"/>
    <property type="evidence" value="ECO:0007669"/>
    <property type="project" value="UniProtKB-UniRule"/>
</dbReference>
<dbReference type="PANTHER" id="PTHR31689">
    <property type="entry name" value="DIAMINOPIMELATE EPIMERASE, CHLOROPLASTIC"/>
    <property type="match status" value="1"/>
</dbReference>
<dbReference type="GO" id="GO:0009089">
    <property type="term" value="P:lysine biosynthetic process via diaminopimelate"/>
    <property type="evidence" value="ECO:0007669"/>
    <property type="project" value="UniProtKB-UniRule"/>
</dbReference>
<comment type="catalytic activity">
    <reaction evidence="3">
        <text>(2S,6S)-2,6-diaminopimelate = meso-2,6-diaminopimelate</text>
        <dbReference type="Rhea" id="RHEA:15393"/>
        <dbReference type="ChEBI" id="CHEBI:57609"/>
        <dbReference type="ChEBI" id="CHEBI:57791"/>
        <dbReference type="EC" id="5.1.1.7"/>
    </reaction>
</comment>
<evidence type="ECO:0000313" key="7">
    <source>
        <dbReference type="Proteomes" id="UP000183788"/>
    </source>
</evidence>
<dbReference type="STRING" id="1004.SAMN05661012_00886"/>
<comment type="subcellular location">
    <subcellularLocation>
        <location evidence="3">Cytoplasm</location>
    </subcellularLocation>
</comment>
<evidence type="ECO:0000256" key="3">
    <source>
        <dbReference type="HAMAP-Rule" id="MF_00197"/>
    </source>
</evidence>
<accession>A0A1K1MTS7</accession>
<feature type="binding site" evidence="3">
    <location>
        <position position="14"/>
    </location>
    <ligand>
        <name>substrate</name>
    </ligand>
</feature>
<comment type="caution">
    <text evidence="3">Lacks conserved residue(s) required for the propagation of feature annotation.</text>
</comment>
<proteinExistence type="inferred from homology"/>
<dbReference type="UniPathway" id="UPA00034">
    <property type="reaction ID" value="UER00025"/>
</dbReference>
<dbReference type="PANTHER" id="PTHR31689:SF0">
    <property type="entry name" value="DIAMINOPIMELATE EPIMERASE"/>
    <property type="match status" value="1"/>
</dbReference>
<comment type="subunit">
    <text evidence="3">Homodimer.</text>
</comment>
<keyword evidence="3" id="KW-0457">Lysine biosynthesis</keyword>
<feature type="site" description="Could be important to modulate the pK values of the two catalytic cysteine residues" evidence="3">
    <location>
        <position position="189"/>
    </location>
</feature>
<dbReference type="InterPro" id="IPR001653">
    <property type="entry name" value="DAP_epimerase_DapF"/>
</dbReference>
<dbReference type="OrthoDB" id="9805408at2"/>
<feature type="binding site" evidence="3">
    <location>
        <begin position="200"/>
        <end position="201"/>
    </location>
    <ligand>
        <name>substrate</name>
    </ligand>
</feature>